<keyword evidence="4" id="KW-0347">Helicase</keyword>
<name>A0AAN5CSM3_9BILA</name>
<dbReference type="Gene3D" id="3.40.50.300">
    <property type="entry name" value="P-loop containing nucleotide triphosphate hydrolases"/>
    <property type="match status" value="2"/>
</dbReference>
<dbReference type="InterPro" id="IPR041677">
    <property type="entry name" value="DNA2/NAM7_AAA_11"/>
</dbReference>
<dbReference type="AlphaFoldDB" id="A0AAN5CSM3"/>
<dbReference type="GO" id="GO:0016787">
    <property type="term" value="F:hydrolase activity"/>
    <property type="evidence" value="ECO:0007669"/>
    <property type="project" value="UniProtKB-KW"/>
</dbReference>
<evidence type="ECO:0000256" key="2">
    <source>
        <dbReference type="ARBA" id="ARBA00022741"/>
    </source>
</evidence>
<feature type="domain" description="DNA2/NAM7 helicase helicase" evidence="6">
    <location>
        <begin position="16"/>
        <end position="82"/>
    </location>
</feature>
<evidence type="ECO:0000256" key="4">
    <source>
        <dbReference type="ARBA" id="ARBA00022806"/>
    </source>
</evidence>
<evidence type="ECO:0000256" key="5">
    <source>
        <dbReference type="ARBA" id="ARBA00022840"/>
    </source>
</evidence>
<dbReference type="PANTHER" id="PTHR43788">
    <property type="entry name" value="DNA2/NAM7 HELICASE FAMILY MEMBER"/>
    <property type="match status" value="1"/>
</dbReference>
<dbReference type="InterPro" id="IPR027417">
    <property type="entry name" value="P-loop_NTPase"/>
</dbReference>
<gene>
    <name evidence="8" type="ORF">PMAYCL1PPCAC_19627</name>
</gene>
<evidence type="ECO:0000313" key="9">
    <source>
        <dbReference type="Proteomes" id="UP001328107"/>
    </source>
</evidence>
<comment type="similarity">
    <text evidence="1">Belongs to the DNA2/NAM7 helicase family.</text>
</comment>
<evidence type="ECO:0000256" key="3">
    <source>
        <dbReference type="ARBA" id="ARBA00022801"/>
    </source>
</evidence>
<dbReference type="Pfam" id="PF13086">
    <property type="entry name" value="AAA_11"/>
    <property type="match status" value="1"/>
</dbReference>
<feature type="non-terminal residue" evidence="8">
    <location>
        <position position="1"/>
    </location>
</feature>
<evidence type="ECO:0000259" key="7">
    <source>
        <dbReference type="Pfam" id="PF13087"/>
    </source>
</evidence>
<evidence type="ECO:0000256" key="1">
    <source>
        <dbReference type="ARBA" id="ARBA00007913"/>
    </source>
</evidence>
<keyword evidence="5" id="KW-0067">ATP-binding</keyword>
<dbReference type="GO" id="GO:0043139">
    <property type="term" value="F:5'-3' DNA helicase activity"/>
    <property type="evidence" value="ECO:0007669"/>
    <property type="project" value="TreeGrafter"/>
</dbReference>
<dbReference type="Proteomes" id="UP001328107">
    <property type="component" value="Unassembled WGS sequence"/>
</dbReference>
<keyword evidence="9" id="KW-1185">Reference proteome</keyword>
<evidence type="ECO:0008006" key="10">
    <source>
        <dbReference type="Google" id="ProtNLM"/>
    </source>
</evidence>
<proteinExistence type="inferred from homology"/>
<reference evidence="9" key="1">
    <citation type="submission" date="2022-10" db="EMBL/GenBank/DDBJ databases">
        <title>Genome assembly of Pristionchus species.</title>
        <authorList>
            <person name="Yoshida K."/>
            <person name="Sommer R.J."/>
        </authorList>
    </citation>
    <scope>NUCLEOTIDE SEQUENCE [LARGE SCALE GENOMIC DNA]</scope>
    <source>
        <strain evidence="9">RS5460</strain>
    </source>
</reference>
<dbReference type="InterPro" id="IPR041679">
    <property type="entry name" value="DNA2/NAM7-like_C"/>
</dbReference>
<dbReference type="GO" id="GO:0005524">
    <property type="term" value="F:ATP binding"/>
    <property type="evidence" value="ECO:0007669"/>
    <property type="project" value="UniProtKB-KW"/>
</dbReference>
<evidence type="ECO:0000259" key="6">
    <source>
        <dbReference type="Pfam" id="PF13086"/>
    </source>
</evidence>
<evidence type="ECO:0000313" key="8">
    <source>
        <dbReference type="EMBL" id="GMR49432.1"/>
    </source>
</evidence>
<keyword evidence="2" id="KW-0547">Nucleotide-binding</keyword>
<dbReference type="EMBL" id="BTRK01000004">
    <property type="protein sequence ID" value="GMR49432.1"/>
    <property type="molecule type" value="Genomic_DNA"/>
</dbReference>
<organism evidence="8 9">
    <name type="scientific">Pristionchus mayeri</name>
    <dbReference type="NCBI Taxonomy" id="1317129"/>
    <lineage>
        <taxon>Eukaryota</taxon>
        <taxon>Metazoa</taxon>
        <taxon>Ecdysozoa</taxon>
        <taxon>Nematoda</taxon>
        <taxon>Chromadorea</taxon>
        <taxon>Rhabditida</taxon>
        <taxon>Rhabditina</taxon>
        <taxon>Diplogasteromorpha</taxon>
        <taxon>Diplogasteroidea</taxon>
        <taxon>Neodiplogasteridae</taxon>
        <taxon>Pristionchus</taxon>
    </lineage>
</organism>
<dbReference type="InterPro" id="IPR050534">
    <property type="entry name" value="Coronavir_polyprotein_1ab"/>
</dbReference>
<feature type="domain" description="DNA2/NAM7 helicase-like C-terminal" evidence="7">
    <location>
        <begin position="101"/>
        <end position="263"/>
    </location>
</feature>
<sequence length="293" mass="33685">LTYLRRELEKKIAPKIILSTVEMMMYKNGSQSRLREGLKRVTRIIIDEASLLTEAALFAIIRMFLQAKIVLIGDNHQLPPFMYDEKILVHELAGRPALSVAMKTGKVPVVELNEVYRAPPSLVAPYNRLAYGGRLVSKKAKSEEPLSVYGFVHSGCPQMLLVDVDGRHVKNEQTQSLYNDKEARSLLRFLSRFPSYWNEEFMIICLYKEQQRRVQSLLGRDYTVLTVDSAQGKEAPIVILLTTRTEFTPEMGFFCSNQRCNVSFFPSAESPHYPRKGDDSHHEQTMEYCSQWR</sequence>
<dbReference type="SUPFAM" id="SSF52540">
    <property type="entry name" value="P-loop containing nucleoside triphosphate hydrolases"/>
    <property type="match status" value="1"/>
</dbReference>
<accession>A0AAN5CSM3</accession>
<dbReference type="PANTHER" id="PTHR43788:SF16">
    <property type="entry name" value="HELICASE WITH ZINC FINGER 2"/>
    <property type="match status" value="1"/>
</dbReference>
<dbReference type="Pfam" id="PF13087">
    <property type="entry name" value="AAA_12"/>
    <property type="match status" value="1"/>
</dbReference>
<keyword evidence="3" id="KW-0378">Hydrolase</keyword>
<protein>
    <recommendedName>
        <fullName evidence="10">DNA2/NAM7 helicase-like C-terminal domain-containing protein</fullName>
    </recommendedName>
</protein>
<comment type="caution">
    <text evidence="8">The sequence shown here is derived from an EMBL/GenBank/DDBJ whole genome shotgun (WGS) entry which is preliminary data.</text>
</comment>